<dbReference type="EMBL" id="JAAAJB010000047">
    <property type="protein sequence ID" value="KAG0268582.1"/>
    <property type="molecule type" value="Genomic_DNA"/>
</dbReference>
<dbReference type="Pfam" id="PF03271">
    <property type="entry name" value="EB1"/>
    <property type="match status" value="1"/>
</dbReference>
<organism evidence="13 14">
    <name type="scientific">Actinomortierella ambigua</name>
    <dbReference type="NCBI Taxonomy" id="1343610"/>
    <lineage>
        <taxon>Eukaryota</taxon>
        <taxon>Fungi</taxon>
        <taxon>Fungi incertae sedis</taxon>
        <taxon>Mucoromycota</taxon>
        <taxon>Mortierellomycotina</taxon>
        <taxon>Mortierellomycetes</taxon>
        <taxon>Mortierellales</taxon>
        <taxon>Mortierellaceae</taxon>
        <taxon>Actinomortierella</taxon>
    </lineage>
</organism>
<keyword evidence="8" id="KW-0131">Cell cycle</keyword>
<feature type="domain" description="EB1 C-terminal" evidence="12">
    <location>
        <begin position="176"/>
        <end position="251"/>
    </location>
</feature>
<evidence type="ECO:0000259" key="11">
    <source>
        <dbReference type="PROSITE" id="PS50021"/>
    </source>
</evidence>
<evidence type="ECO:0000256" key="5">
    <source>
        <dbReference type="ARBA" id="ARBA00022701"/>
    </source>
</evidence>
<dbReference type="Gene3D" id="1.10.418.10">
    <property type="entry name" value="Calponin-like domain"/>
    <property type="match status" value="1"/>
</dbReference>
<feature type="domain" description="Calponin-homology (CH)" evidence="11">
    <location>
        <begin position="2"/>
        <end position="103"/>
    </location>
</feature>
<dbReference type="GO" id="GO:0035371">
    <property type="term" value="C:microtubule plus-end"/>
    <property type="evidence" value="ECO:0007669"/>
    <property type="project" value="UniProtKB-ARBA"/>
</dbReference>
<feature type="compositionally biased region" description="Polar residues" evidence="10">
    <location>
        <begin position="141"/>
        <end position="160"/>
    </location>
</feature>
<dbReference type="PROSITE" id="PS51230">
    <property type="entry name" value="EB1_C"/>
    <property type="match status" value="1"/>
</dbReference>
<dbReference type="Gene3D" id="1.20.5.1430">
    <property type="match status" value="1"/>
</dbReference>
<evidence type="ECO:0000256" key="6">
    <source>
        <dbReference type="ARBA" id="ARBA00022776"/>
    </source>
</evidence>
<keyword evidence="3" id="KW-0963">Cytoplasm</keyword>
<dbReference type="SUPFAM" id="SSF140612">
    <property type="entry name" value="EB1 dimerisation domain-like"/>
    <property type="match status" value="1"/>
</dbReference>
<dbReference type="OrthoDB" id="2119228at2759"/>
<dbReference type="GO" id="GO:0051010">
    <property type="term" value="F:microtubule plus-end binding"/>
    <property type="evidence" value="ECO:0007669"/>
    <property type="project" value="UniProtKB-ARBA"/>
</dbReference>
<dbReference type="GO" id="GO:0051301">
    <property type="term" value="P:cell division"/>
    <property type="evidence" value="ECO:0007669"/>
    <property type="project" value="UniProtKB-KW"/>
</dbReference>
<dbReference type="InterPro" id="IPR027328">
    <property type="entry name" value="MAPRE"/>
</dbReference>
<comment type="subcellular location">
    <subcellularLocation>
        <location evidence="1">Cytoplasm</location>
        <location evidence="1">Cytoskeleton</location>
    </subcellularLocation>
</comment>
<sequence>MAESRQELLAWVNDLLRLNYTKVEQLGTGAAYVQILDSIYGDLPMSRVKFSTKHEYEYLANYKVLQTALTTKKIDKAVPVERLMKCKMQDNLEFLQWLKRFWDHHYPGDGYDAVERRGNHNDVGNVSNVSTSRSAPARRAVTNNGAGNRSMSGANRSMSGRGSGDRLSAANTSLRGPSPDQAVILSLQKELQEERTAVAALEKERDFYFGKLRDIEVLIQQELERAPEAGESQLLKEIQAVLYSTEEGFEIPAEEGHHVEENEYPDETF</sequence>
<evidence type="ECO:0000259" key="12">
    <source>
        <dbReference type="PROSITE" id="PS51230"/>
    </source>
</evidence>
<reference evidence="13" key="1">
    <citation type="journal article" date="2020" name="Fungal Divers.">
        <title>Resolving the Mortierellaceae phylogeny through synthesis of multi-gene phylogenetics and phylogenomics.</title>
        <authorList>
            <person name="Vandepol N."/>
            <person name="Liber J."/>
            <person name="Desiro A."/>
            <person name="Na H."/>
            <person name="Kennedy M."/>
            <person name="Barry K."/>
            <person name="Grigoriev I.V."/>
            <person name="Miller A.N."/>
            <person name="O'Donnell K."/>
            <person name="Stajich J.E."/>
            <person name="Bonito G."/>
        </authorList>
    </citation>
    <scope>NUCLEOTIDE SEQUENCE</scope>
    <source>
        <strain evidence="13">BC1065</strain>
    </source>
</reference>
<evidence type="ECO:0008006" key="15">
    <source>
        <dbReference type="Google" id="ProtNLM"/>
    </source>
</evidence>
<comment type="caution">
    <text evidence="13">The sequence shown here is derived from an EMBL/GenBank/DDBJ whole genome shotgun (WGS) entry which is preliminary data.</text>
</comment>
<dbReference type="AlphaFoldDB" id="A0A9P6QLM5"/>
<dbReference type="FunFam" id="1.20.5.1430:FF:000005">
    <property type="entry name" value="Eb1, isoform E"/>
    <property type="match status" value="1"/>
</dbReference>
<dbReference type="GO" id="GO:0072686">
    <property type="term" value="C:mitotic spindle"/>
    <property type="evidence" value="ECO:0007669"/>
    <property type="project" value="UniProtKB-ARBA"/>
</dbReference>
<evidence type="ECO:0000256" key="4">
    <source>
        <dbReference type="ARBA" id="ARBA00022618"/>
    </source>
</evidence>
<name>A0A9P6QLM5_9FUNG</name>
<keyword evidence="6" id="KW-0498">Mitosis</keyword>
<keyword evidence="4" id="KW-0132">Cell division</keyword>
<evidence type="ECO:0000256" key="2">
    <source>
        <dbReference type="ARBA" id="ARBA00010729"/>
    </source>
</evidence>
<evidence type="ECO:0000256" key="3">
    <source>
        <dbReference type="ARBA" id="ARBA00022490"/>
    </source>
</evidence>
<dbReference type="InterPro" id="IPR001715">
    <property type="entry name" value="CH_dom"/>
</dbReference>
<dbReference type="PROSITE" id="PS50021">
    <property type="entry name" value="CH"/>
    <property type="match status" value="1"/>
</dbReference>
<comment type="similarity">
    <text evidence="2">Belongs to the MAPRE family.</text>
</comment>
<evidence type="ECO:0000256" key="7">
    <source>
        <dbReference type="ARBA" id="ARBA00023212"/>
    </source>
</evidence>
<keyword evidence="7" id="KW-0206">Cytoskeleton</keyword>
<dbReference type="InterPro" id="IPR004953">
    <property type="entry name" value="EB1_C"/>
</dbReference>
<dbReference type="GO" id="GO:0030473">
    <property type="term" value="P:nuclear migration along microtubule"/>
    <property type="evidence" value="ECO:0007669"/>
    <property type="project" value="UniProtKB-ARBA"/>
</dbReference>
<dbReference type="PANTHER" id="PTHR10623">
    <property type="entry name" value="MICROTUBULE-ASSOCIATED PROTEIN RP/EB FAMILY MEMBER"/>
    <property type="match status" value="1"/>
</dbReference>
<dbReference type="Pfam" id="PF00307">
    <property type="entry name" value="CH"/>
    <property type="match status" value="1"/>
</dbReference>
<evidence type="ECO:0000313" key="14">
    <source>
        <dbReference type="Proteomes" id="UP000807716"/>
    </source>
</evidence>
<evidence type="ECO:0000256" key="10">
    <source>
        <dbReference type="SAM" id="MobiDB-lite"/>
    </source>
</evidence>
<evidence type="ECO:0000256" key="8">
    <source>
        <dbReference type="ARBA" id="ARBA00023306"/>
    </source>
</evidence>
<dbReference type="SUPFAM" id="SSF47576">
    <property type="entry name" value="Calponin-homology domain, CH-domain"/>
    <property type="match status" value="1"/>
</dbReference>
<dbReference type="InterPro" id="IPR036133">
    <property type="entry name" value="EB1_C_sf"/>
</dbReference>
<dbReference type="GO" id="GO:0035372">
    <property type="term" value="P:protein localization to microtubule"/>
    <property type="evidence" value="ECO:0007669"/>
    <property type="project" value="UniProtKB-ARBA"/>
</dbReference>
<dbReference type="Proteomes" id="UP000807716">
    <property type="component" value="Unassembled WGS sequence"/>
</dbReference>
<keyword evidence="5 9" id="KW-0493">Microtubule</keyword>
<dbReference type="InterPro" id="IPR036872">
    <property type="entry name" value="CH_dom_sf"/>
</dbReference>
<protein>
    <recommendedName>
        <fullName evidence="15">Microtubule binding protein</fullName>
    </recommendedName>
</protein>
<evidence type="ECO:0000313" key="13">
    <source>
        <dbReference type="EMBL" id="KAG0268582.1"/>
    </source>
</evidence>
<evidence type="ECO:0000256" key="9">
    <source>
        <dbReference type="PROSITE-ProRule" id="PRU00576"/>
    </source>
</evidence>
<keyword evidence="14" id="KW-1185">Reference proteome</keyword>
<dbReference type="FunFam" id="1.10.418.10:FF:000028">
    <property type="entry name" value="RP/EB family microtubule-associated protein"/>
    <property type="match status" value="1"/>
</dbReference>
<proteinExistence type="inferred from homology"/>
<feature type="region of interest" description="Disordered" evidence="10">
    <location>
        <begin position="117"/>
        <end position="178"/>
    </location>
</feature>
<accession>A0A9P6QLM5</accession>
<feature type="region of interest" description="Disordered" evidence="10">
    <location>
        <begin position="249"/>
        <end position="269"/>
    </location>
</feature>
<gene>
    <name evidence="13" type="ORF">DFQ27_006361</name>
</gene>
<evidence type="ECO:0000256" key="1">
    <source>
        <dbReference type="ARBA" id="ARBA00004245"/>
    </source>
</evidence>
<feature type="compositionally biased region" description="Polar residues" evidence="10">
    <location>
        <begin position="122"/>
        <end position="134"/>
    </location>
</feature>